<sequence length="185" mass="19671">LETVETVEAAQEAAARRQEGRGATGQDSGGRYGRQEAGGGPHLQHRTCPAPACTSLLALTHCRSAGRCLALLPLLPRSFLLLGWLAPALLLLWLVAGWLAAALLEPDLPGQSCLATSSNQIGLGGVQGTAWGCTSQWPEVGGVSVSSQKFEPLVMEMEEHGQFGGVPERLARRERVCRICCIWST</sequence>
<dbReference type="RefSeq" id="XP_060316386.1">
    <property type="nucleotide sequence ID" value="XM_060452428.1"/>
</dbReference>
<keyword evidence="4" id="KW-1185">Reference proteome</keyword>
<gene>
    <name evidence="3" type="ORF">CCOS01_04246</name>
</gene>
<feature type="transmembrane region" description="Helical" evidence="2">
    <location>
        <begin position="79"/>
        <end position="104"/>
    </location>
</feature>
<evidence type="ECO:0000313" key="4">
    <source>
        <dbReference type="Proteomes" id="UP001240678"/>
    </source>
</evidence>
<evidence type="ECO:0000256" key="1">
    <source>
        <dbReference type="SAM" id="MobiDB-lite"/>
    </source>
</evidence>
<dbReference type="EMBL" id="MOOE01000004">
    <property type="protein sequence ID" value="KAK1532263.1"/>
    <property type="molecule type" value="Genomic_DNA"/>
</dbReference>
<name>A0AAJ0E3V1_9PEZI</name>
<feature type="non-terminal residue" evidence="3">
    <location>
        <position position="1"/>
    </location>
</feature>
<comment type="caution">
    <text evidence="3">The sequence shown here is derived from an EMBL/GenBank/DDBJ whole genome shotgun (WGS) entry which is preliminary data.</text>
</comment>
<proteinExistence type="predicted"/>
<keyword evidence="2" id="KW-0812">Transmembrane</keyword>
<evidence type="ECO:0000256" key="2">
    <source>
        <dbReference type="SAM" id="Phobius"/>
    </source>
</evidence>
<reference evidence="3 4" key="1">
    <citation type="submission" date="2016-10" db="EMBL/GenBank/DDBJ databases">
        <title>The genome sequence of Colletotrichum fioriniae PJ7.</title>
        <authorList>
            <person name="Baroncelli R."/>
        </authorList>
    </citation>
    <scope>NUCLEOTIDE SEQUENCE [LARGE SCALE GENOMIC DNA]</scope>
    <source>
        <strain evidence="3 4">IMI 309622</strain>
    </source>
</reference>
<dbReference type="Proteomes" id="UP001240678">
    <property type="component" value="Unassembled WGS sequence"/>
</dbReference>
<organism evidence="3 4">
    <name type="scientific">Colletotrichum costaricense</name>
    <dbReference type="NCBI Taxonomy" id="1209916"/>
    <lineage>
        <taxon>Eukaryota</taxon>
        <taxon>Fungi</taxon>
        <taxon>Dikarya</taxon>
        <taxon>Ascomycota</taxon>
        <taxon>Pezizomycotina</taxon>
        <taxon>Sordariomycetes</taxon>
        <taxon>Hypocreomycetidae</taxon>
        <taxon>Glomerellales</taxon>
        <taxon>Glomerellaceae</taxon>
        <taxon>Colletotrichum</taxon>
        <taxon>Colletotrichum acutatum species complex</taxon>
    </lineage>
</organism>
<feature type="compositionally biased region" description="Low complexity" evidence="1">
    <location>
        <begin position="1"/>
        <end position="13"/>
    </location>
</feature>
<accession>A0AAJ0E3V1</accession>
<feature type="region of interest" description="Disordered" evidence="1">
    <location>
        <begin position="1"/>
        <end position="44"/>
    </location>
</feature>
<keyword evidence="2" id="KW-1133">Transmembrane helix</keyword>
<keyword evidence="2" id="KW-0472">Membrane</keyword>
<dbReference type="GeneID" id="85335975"/>
<dbReference type="AlphaFoldDB" id="A0AAJ0E3V1"/>
<protein>
    <submittedName>
        <fullName evidence="3">Uncharacterized protein</fullName>
    </submittedName>
</protein>
<evidence type="ECO:0000313" key="3">
    <source>
        <dbReference type="EMBL" id="KAK1532263.1"/>
    </source>
</evidence>
<feature type="compositionally biased region" description="Gly residues" evidence="1">
    <location>
        <begin position="27"/>
        <end position="41"/>
    </location>
</feature>